<evidence type="ECO:0000313" key="2">
    <source>
        <dbReference type="EMBL" id="TCS85213.1"/>
    </source>
</evidence>
<name>A0A4R3KMB2_9SPHI</name>
<keyword evidence="1" id="KW-0812">Transmembrane</keyword>
<dbReference type="EMBL" id="SMAD01000014">
    <property type="protein sequence ID" value="TCS85213.1"/>
    <property type="molecule type" value="Genomic_DNA"/>
</dbReference>
<reference evidence="2 3" key="1">
    <citation type="submission" date="2019-03" db="EMBL/GenBank/DDBJ databases">
        <title>Genomic Encyclopedia of Type Strains, Phase IV (KMG-IV): sequencing the most valuable type-strain genomes for metagenomic binning, comparative biology and taxonomic classification.</title>
        <authorList>
            <person name="Goeker M."/>
        </authorList>
    </citation>
    <scope>NUCLEOTIDE SEQUENCE [LARGE SCALE GENOMIC DNA]</scope>
    <source>
        <strain evidence="2 3">DSM 21100</strain>
    </source>
</reference>
<feature type="transmembrane region" description="Helical" evidence="1">
    <location>
        <begin position="62"/>
        <end position="84"/>
    </location>
</feature>
<proteinExistence type="predicted"/>
<keyword evidence="3" id="KW-1185">Reference proteome</keyword>
<dbReference type="RefSeq" id="WP_132130424.1">
    <property type="nucleotide sequence ID" value="NZ_CP042432.1"/>
</dbReference>
<evidence type="ECO:0000313" key="3">
    <source>
        <dbReference type="Proteomes" id="UP000295807"/>
    </source>
</evidence>
<evidence type="ECO:0008006" key="4">
    <source>
        <dbReference type="Google" id="ProtNLM"/>
    </source>
</evidence>
<sequence length="85" mass="9626">MIATTREIQLFQALKNKLGENEAETMVGYLKDEMKQQLDFRKEIYATKEDLEKLRSGILTSVYGVGLVQLIAIISSVLGIVFFIN</sequence>
<dbReference type="AlphaFoldDB" id="A0A4R3KMB2"/>
<gene>
    <name evidence="2" type="ORF">EDD80_11483</name>
</gene>
<keyword evidence="1" id="KW-1133">Transmembrane helix</keyword>
<evidence type="ECO:0000256" key="1">
    <source>
        <dbReference type="SAM" id="Phobius"/>
    </source>
</evidence>
<keyword evidence="1" id="KW-0472">Membrane</keyword>
<organism evidence="2 3">
    <name type="scientific">Anseongella ginsenosidimutans</name>
    <dbReference type="NCBI Taxonomy" id="496056"/>
    <lineage>
        <taxon>Bacteria</taxon>
        <taxon>Pseudomonadati</taxon>
        <taxon>Bacteroidota</taxon>
        <taxon>Sphingobacteriia</taxon>
        <taxon>Sphingobacteriales</taxon>
        <taxon>Sphingobacteriaceae</taxon>
        <taxon>Anseongella</taxon>
    </lineage>
</organism>
<accession>A0A4R3KMB2</accession>
<dbReference type="Proteomes" id="UP000295807">
    <property type="component" value="Unassembled WGS sequence"/>
</dbReference>
<protein>
    <recommendedName>
        <fullName evidence="4">DUF1640 domain-containing protein</fullName>
    </recommendedName>
</protein>
<comment type="caution">
    <text evidence="2">The sequence shown here is derived from an EMBL/GenBank/DDBJ whole genome shotgun (WGS) entry which is preliminary data.</text>
</comment>